<dbReference type="PANTHER" id="PTHR37953">
    <property type="entry name" value="UPF0127 PROTEIN MJ1496"/>
    <property type="match status" value="1"/>
</dbReference>
<organism evidence="1 2">
    <name type="scientific">Sphingomicrobium clamense</name>
    <dbReference type="NCBI Taxonomy" id="2851013"/>
    <lineage>
        <taxon>Bacteria</taxon>
        <taxon>Pseudomonadati</taxon>
        <taxon>Pseudomonadota</taxon>
        <taxon>Alphaproteobacteria</taxon>
        <taxon>Sphingomonadales</taxon>
        <taxon>Sphingomonadaceae</taxon>
        <taxon>Sphingomicrobium</taxon>
    </lineage>
</organism>
<evidence type="ECO:0000313" key="2">
    <source>
        <dbReference type="Proteomes" id="UP000698028"/>
    </source>
</evidence>
<accession>A0ABS6V4U6</accession>
<protein>
    <submittedName>
        <fullName evidence="1">DUF192 domain-containing protein</fullName>
    </submittedName>
</protein>
<proteinExistence type="predicted"/>
<reference evidence="1 2" key="1">
    <citation type="submission" date="2021-07" db="EMBL/GenBank/DDBJ databases">
        <title>The draft genome sequence of Sphingomicrobium sp. B8.</title>
        <authorList>
            <person name="Mu L."/>
        </authorList>
    </citation>
    <scope>NUCLEOTIDE SEQUENCE [LARGE SCALE GENOMIC DNA]</scope>
    <source>
        <strain evidence="1 2">B8</strain>
    </source>
</reference>
<sequence>MEQAPLTITTADGQSHDFTVELALTADQQQRGMMGRQSLAPDEGMLFVYDTPDYRSFWMKNTYIPLDIIFIDGNGKILSIEENTVPLSLEPSLSLEPALLVLELAGGRSAELGIQPGDTVTWER</sequence>
<dbReference type="EMBL" id="JAHVAH010000001">
    <property type="protein sequence ID" value="MBW0144564.1"/>
    <property type="molecule type" value="Genomic_DNA"/>
</dbReference>
<evidence type="ECO:0000313" key="1">
    <source>
        <dbReference type="EMBL" id="MBW0144564.1"/>
    </source>
</evidence>
<dbReference type="Pfam" id="PF02643">
    <property type="entry name" value="DUF192"/>
    <property type="match status" value="1"/>
</dbReference>
<dbReference type="Proteomes" id="UP000698028">
    <property type="component" value="Unassembled WGS sequence"/>
</dbReference>
<dbReference type="InterPro" id="IPR003795">
    <property type="entry name" value="DUF192"/>
</dbReference>
<comment type="caution">
    <text evidence="1">The sequence shown here is derived from an EMBL/GenBank/DDBJ whole genome shotgun (WGS) entry which is preliminary data.</text>
</comment>
<dbReference type="RefSeq" id="WP_218632546.1">
    <property type="nucleotide sequence ID" value="NZ_JAHVAH010000001.1"/>
</dbReference>
<dbReference type="PANTHER" id="PTHR37953:SF1">
    <property type="entry name" value="UPF0127 PROTEIN MJ1496"/>
    <property type="match status" value="1"/>
</dbReference>
<name>A0ABS6V4U6_9SPHN</name>
<keyword evidence="2" id="KW-1185">Reference proteome</keyword>
<gene>
    <name evidence="1" type="ORF">KTQ36_04550</name>
</gene>